<dbReference type="PANTHER" id="PTHR10778:SF13">
    <property type="entry name" value="ADENOSINE 3'-PHOSPHO 5'-PHOSPHOSULFATE TRANSPORTER 1"/>
    <property type="match status" value="1"/>
</dbReference>
<protein>
    <recommendedName>
        <fullName evidence="7">Adenosine 3'-phospho 5'-phosphosulfate transporter 1</fullName>
    </recommendedName>
</protein>
<reference evidence="9 10" key="1">
    <citation type="submission" date="2018-11" db="EMBL/GenBank/DDBJ databases">
        <authorList>
            <consortium name="Pathogen Informatics"/>
        </authorList>
    </citation>
    <scope>NUCLEOTIDE SEQUENCE [LARGE SCALE GENOMIC DNA]</scope>
    <source>
        <strain evidence="9 10">Egypt</strain>
    </source>
</reference>
<dbReference type="InterPro" id="IPR013657">
    <property type="entry name" value="SCL35B1-4/HUT1"/>
</dbReference>
<evidence type="ECO:0000256" key="2">
    <source>
        <dbReference type="ARBA" id="ARBA00010694"/>
    </source>
</evidence>
<keyword evidence="4 8" id="KW-0812">Transmembrane</keyword>
<evidence type="ECO:0000256" key="3">
    <source>
        <dbReference type="ARBA" id="ARBA00022448"/>
    </source>
</evidence>
<keyword evidence="6 8" id="KW-0472">Membrane</keyword>
<comment type="subcellular location">
    <subcellularLocation>
        <location evidence="1">Membrane</location>
        <topology evidence="1">Multi-pass membrane protein</topology>
    </subcellularLocation>
</comment>
<evidence type="ECO:0000256" key="4">
    <source>
        <dbReference type="ARBA" id="ARBA00022692"/>
    </source>
</evidence>
<keyword evidence="10" id="KW-1185">Reference proteome</keyword>
<dbReference type="GO" id="GO:0046964">
    <property type="term" value="F:3'-phosphoadenosine 5'-phosphosulfate transmembrane transporter activity"/>
    <property type="evidence" value="ECO:0007669"/>
    <property type="project" value="TreeGrafter"/>
</dbReference>
<dbReference type="Proteomes" id="UP000272942">
    <property type="component" value="Unassembled WGS sequence"/>
</dbReference>
<comment type="similarity">
    <text evidence="2">Belongs to the nucleotide-sugar transporter family. SLC35B subfamily.</text>
</comment>
<feature type="transmembrane region" description="Helical" evidence="8">
    <location>
        <begin position="32"/>
        <end position="51"/>
    </location>
</feature>
<evidence type="ECO:0000256" key="1">
    <source>
        <dbReference type="ARBA" id="ARBA00004141"/>
    </source>
</evidence>
<evidence type="ECO:0000256" key="7">
    <source>
        <dbReference type="ARBA" id="ARBA00039668"/>
    </source>
</evidence>
<evidence type="ECO:0000313" key="9">
    <source>
        <dbReference type="EMBL" id="VDP81479.1"/>
    </source>
</evidence>
<proteinExistence type="inferred from homology"/>
<keyword evidence="3" id="KW-0813">Transport</keyword>
<evidence type="ECO:0000256" key="5">
    <source>
        <dbReference type="ARBA" id="ARBA00022989"/>
    </source>
</evidence>
<dbReference type="Pfam" id="PF08449">
    <property type="entry name" value="UAA"/>
    <property type="match status" value="1"/>
</dbReference>
<evidence type="ECO:0000256" key="8">
    <source>
        <dbReference type="SAM" id="Phobius"/>
    </source>
</evidence>
<dbReference type="GO" id="GO:0005789">
    <property type="term" value="C:endoplasmic reticulum membrane"/>
    <property type="evidence" value="ECO:0007669"/>
    <property type="project" value="TreeGrafter"/>
</dbReference>
<feature type="transmembrane region" description="Helical" evidence="8">
    <location>
        <begin position="123"/>
        <end position="141"/>
    </location>
</feature>
<dbReference type="EMBL" id="UZAN01044798">
    <property type="protein sequence ID" value="VDP81479.1"/>
    <property type="molecule type" value="Genomic_DNA"/>
</dbReference>
<dbReference type="AlphaFoldDB" id="A0A3P8KMJ2"/>
<dbReference type="PANTHER" id="PTHR10778">
    <property type="entry name" value="SOLUTE CARRIER FAMILY 35 MEMBER B"/>
    <property type="match status" value="1"/>
</dbReference>
<dbReference type="OrthoDB" id="10035043at2759"/>
<evidence type="ECO:0000256" key="6">
    <source>
        <dbReference type="ARBA" id="ARBA00023136"/>
    </source>
</evidence>
<keyword evidence="5 8" id="KW-1133">Transmembrane helix</keyword>
<organism evidence="9 10">
    <name type="scientific">Echinostoma caproni</name>
    <dbReference type="NCBI Taxonomy" id="27848"/>
    <lineage>
        <taxon>Eukaryota</taxon>
        <taxon>Metazoa</taxon>
        <taxon>Spiralia</taxon>
        <taxon>Lophotrochozoa</taxon>
        <taxon>Platyhelminthes</taxon>
        <taxon>Trematoda</taxon>
        <taxon>Digenea</taxon>
        <taxon>Plagiorchiida</taxon>
        <taxon>Echinostomata</taxon>
        <taxon>Echinostomatoidea</taxon>
        <taxon>Echinostomatidae</taxon>
        <taxon>Echinostoma</taxon>
    </lineage>
</organism>
<gene>
    <name evidence="9" type="ORF">ECPE_LOCUS7579</name>
</gene>
<sequence>MFPLYNFYIRDIFKILFYIVCDYPRLFARFQVMAGVNLWSVLLTVVPMIYQNVLHSSVLFGLAHPEFIADVAASATCSAVGQLFIFLTISQFGPATFVLIMTLRMGLSLLLSCILFGHSLSASGILGVSLVFVALFARMYWRRSGVKQGPNTTASK</sequence>
<dbReference type="GO" id="GO:0000139">
    <property type="term" value="C:Golgi membrane"/>
    <property type="evidence" value="ECO:0007669"/>
    <property type="project" value="TreeGrafter"/>
</dbReference>
<accession>A0A3P8KMJ2</accession>
<evidence type="ECO:0000313" key="10">
    <source>
        <dbReference type="Proteomes" id="UP000272942"/>
    </source>
</evidence>
<name>A0A3P8KMJ2_9TREM</name>